<comment type="caution">
    <text evidence="1">The sequence shown here is derived from an EMBL/GenBank/DDBJ whole genome shotgun (WGS) entry which is preliminary data.</text>
</comment>
<gene>
    <name evidence="1" type="ORF">DJ010_11770</name>
</gene>
<dbReference type="AlphaFoldDB" id="A0A316TIJ1"/>
<reference evidence="1 2" key="1">
    <citation type="submission" date="2018-05" db="EMBL/GenBank/DDBJ databases">
        <title>Nocardioides silvaticus genome.</title>
        <authorList>
            <person name="Li C."/>
            <person name="Wang G."/>
        </authorList>
    </citation>
    <scope>NUCLEOTIDE SEQUENCE [LARGE SCALE GENOMIC DNA]</scope>
    <source>
        <strain evidence="1 2">CCTCC AB 2018079</strain>
    </source>
</reference>
<protein>
    <submittedName>
        <fullName evidence="1">Uncharacterized protein</fullName>
    </submittedName>
</protein>
<sequence length="141" mass="15667">MGGAGFTVAARLDDELRRWLRCEESLLVEMALTHHGYGVRLGFNLTWASEGVLRPDLDSREQRLTIEMRGVQRLHMEGGLSQRMLDYPEAINWGLSEVSLLRAEPCAAGLQLQVLWEGERRIVIDAQSASVIGPDGVPSLP</sequence>
<proteinExistence type="predicted"/>
<name>A0A316TIJ1_9ACTN</name>
<dbReference type="EMBL" id="QGDD01000004">
    <property type="protein sequence ID" value="PWN03039.1"/>
    <property type="molecule type" value="Genomic_DNA"/>
</dbReference>
<evidence type="ECO:0000313" key="2">
    <source>
        <dbReference type="Proteomes" id="UP000245507"/>
    </source>
</evidence>
<dbReference type="Proteomes" id="UP000245507">
    <property type="component" value="Unassembled WGS sequence"/>
</dbReference>
<organism evidence="1 2">
    <name type="scientific">Nocardioides silvaticus</name>
    <dbReference type="NCBI Taxonomy" id="2201891"/>
    <lineage>
        <taxon>Bacteria</taxon>
        <taxon>Bacillati</taxon>
        <taxon>Actinomycetota</taxon>
        <taxon>Actinomycetes</taxon>
        <taxon>Propionibacteriales</taxon>
        <taxon>Nocardioidaceae</taxon>
        <taxon>Nocardioides</taxon>
    </lineage>
</organism>
<dbReference type="OrthoDB" id="5187747at2"/>
<keyword evidence="2" id="KW-1185">Reference proteome</keyword>
<evidence type="ECO:0000313" key="1">
    <source>
        <dbReference type="EMBL" id="PWN03039.1"/>
    </source>
</evidence>
<dbReference type="RefSeq" id="WP_109693840.1">
    <property type="nucleotide sequence ID" value="NZ_QGDD01000004.1"/>
</dbReference>
<accession>A0A316TIJ1</accession>